<dbReference type="Proteomes" id="UP000199301">
    <property type="component" value="Unassembled WGS sequence"/>
</dbReference>
<feature type="domain" description="Glycosyltransferase subfamily 4-like N-terminal" evidence="5">
    <location>
        <begin position="38"/>
        <end position="195"/>
    </location>
</feature>
<dbReference type="CDD" id="cd03808">
    <property type="entry name" value="GT4_CapM-like"/>
    <property type="match status" value="1"/>
</dbReference>
<evidence type="ECO:0000256" key="1">
    <source>
        <dbReference type="ARBA" id="ARBA00022676"/>
    </source>
</evidence>
<evidence type="ECO:0000259" key="4">
    <source>
        <dbReference type="Pfam" id="PF00534"/>
    </source>
</evidence>
<dbReference type="InterPro" id="IPR001296">
    <property type="entry name" value="Glyco_trans_1"/>
</dbReference>
<feature type="region of interest" description="Disordered" evidence="3">
    <location>
        <begin position="1"/>
        <end position="24"/>
    </location>
</feature>
<feature type="domain" description="Glycosyl transferase family 1" evidence="4">
    <location>
        <begin position="215"/>
        <end position="376"/>
    </location>
</feature>
<protein>
    <submittedName>
        <fullName evidence="6">Glycosyltransferase involved in cell wall bisynthesis</fullName>
    </submittedName>
</protein>
<keyword evidence="7" id="KW-1185">Reference proteome</keyword>
<dbReference type="Pfam" id="PF13439">
    <property type="entry name" value="Glyco_transf_4"/>
    <property type="match status" value="1"/>
</dbReference>
<name>A0A1H1AB18_9ACTN</name>
<evidence type="ECO:0000256" key="2">
    <source>
        <dbReference type="ARBA" id="ARBA00022679"/>
    </source>
</evidence>
<organism evidence="6 7">
    <name type="scientific">Actinopolyspora saharensis</name>
    <dbReference type="NCBI Taxonomy" id="995062"/>
    <lineage>
        <taxon>Bacteria</taxon>
        <taxon>Bacillati</taxon>
        <taxon>Actinomycetota</taxon>
        <taxon>Actinomycetes</taxon>
        <taxon>Actinopolysporales</taxon>
        <taxon>Actinopolysporaceae</taxon>
        <taxon>Actinopolyspora</taxon>
    </lineage>
</organism>
<dbReference type="Pfam" id="PF00534">
    <property type="entry name" value="Glycos_transf_1"/>
    <property type="match status" value="1"/>
</dbReference>
<feature type="compositionally biased region" description="Basic residues" evidence="3">
    <location>
        <begin position="11"/>
        <end position="22"/>
    </location>
</feature>
<dbReference type="EMBL" id="FNKO01000001">
    <property type="protein sequence ID" value="SDQ36476.1"/>
    <property type="molecule type" value="Genomic_DNA"/>
</dbReference>
<evidence type="ECO:0000313" key="6">
    <source>
        <dbReference type="EMBL" id="SDQ36476.1"/>
    </source>
</evidence>
<dbReference type="InterPro" id="IPR028098">
    <property type="entry name" value="Glyco_trans_4-like_N"/>
</dbReference>
<evidence type="ECO:0000259" key="5">
    <source>
        <dbReference type="Pfam" id="PF13439"/>
    </source>
</evidence>
<dbReference type="STRING" id="995062.SAMN04489718_1486"/>
<dbReference type="PANTHER" id="PTHR45947">
    <property type="entry name" value="SULFOQUINOVOSYL TRANSFERASE SQD2"/>
    <property type="match status" value="1"/>
</dbReference>
<accession>A0A1H1AB18</accession>
<dbReference type="GO" id="GO:0016758">
    <property type="term" value="F:hexosyltransferase activity"/>
    <property type="evidence" value="ECO:0007669"/>
    <property type="project" value="TreeGrafter"/>
</dbReference>
<proteinExistence type="predicted"/>
<dbReference type="RefSeq" id="WP_092521914.1">
    <property type="nucleotide sequence ID" value="NZ_FNKO01000001.1"/>
</dbReference>
<keyword evidence="1" id="KW-0328">Glycosyltransferase</keyword>
<dbReference type="Gene3D" id="3.40.50.2000">
    <property type="entry name" value="Glycogen Phosphorylase B"/>
    <property type="match status" value="2"/>
</dbReference>
<evidence type="ECO:0000313" key="7">
    <source>
        <dbReference type="Proteomes" id="UP000199301"/>
    </source>
</evidence>
<dbReference type="GO" id="GO:1901137">
    <property type="term" value="P:carbohydrate derivative biosynthetic process"/>
    <property type="evidence" value="ECO:0007669"/>
    <property type="project" value="UniProtKB-ARBA"/>
</dbReference>
<keyword evidence="2 6" id="KW-0808">Transferase</keyword>
<dbReference type="SUPFAM" id="SSF53756">
    <property type="entry name" value="UDP-Glycosyltransferase/glycogen phosphorylase"/>
    <property type="match status" value="1"/>
</dbReference>
<dbReference type="PANTHER" id="PTHR45947:SF3">
    <property type="entry name" value="SULFOQUINOVOSYL TRANSFERASE SQD2"/>
    <property type="match status" value="1"/>
</dbReference>
<dbReference type="OrthoDB" id="193659at2"/>
<dbReference type="AlphaFoldDB" id="A0A1H1AB18"/>
<sequence length="404" mass="42909">MSGGRLVRGAPGRRTKRARRRSAAPENGVAAVITRLEGGAGIVALRSAVALVERRCPVTIVTGGGGELVEQARGAGVPVVIEPALCKPVRPRHDLVALWRLRALFARCGFDVVHTHTAKAGAVGRVAAWWSGTRRVVHTYHGFPFHSFQSAFRRGSYVLIERALGGITDVALCVGSGVTAEALRRDLVGRDRVRTTGVPVSRAVAPADPVSRRGARRALGVSEDRLLVGAVGRLTYQKSPEDLITALALLGREDVSGVWVGDGDRRAPVSRLVESELAGNFTLLGDCPNVPDLLPAFDVFVLPSRYEGLPLALAEAMRCGLPVVATDVNAVPDLVTAGTTGLLVPPERPDLLAAALARLLDSPAERAAMGAAGRKRIDERFDIDTLVRALEEAYVDDGVEHDAK</sequence>
<reference evidence="7" key="1">
    <citation type="submission" date="2016-10" db="EMBL/GenBank/DDBJ databases">
        <authorList>
            <person name="Varghese N."/>
            <person name="Submissions S."/>
        </authorList>
    </citation>
    <scope>NUCLEOTIDE SEQUENCE [LARGE SCALE GENOMIC DNA]</scope>
    <source>
        <strain evidence="7">DSM 45459</strain>
    </source>
</reference>
<dbReference type="InterPro" id="IPR050194">
    <property type="entry name" value="Glycosyltransferase_grp1"/>
</dbReference>
<gene>
    <name evidence="6" type="ORF">SAMN04489718_1486</name>
</gene>
<evidence type="ECO:0000256" key="3">
    <source>
        <dbReference type="SAM" id="MobiDB-lite"/>
    </source>
</evidence>